<proteinExistence type="predicted"/>
<accession>A0A644ZAQ0</accession>
<dbReference type="AlphaFoldDB" id="A0A644ZAQ0"/>
<sequence length="117" mass="13087">MDGKLLLSPFHHRKCHMAVQMGIPMAGEVLAHSHHPALLQTLDHGEAEPAHLSRVIREAAHPNDRVVRIAVDIERRSKVDVHPECSEFGCRNHSRLTGKLFIGGGTQSHRRWDIGTI</sequence>
<comment type="caution">
    <text evidence="1">The sequence shown here is derived from an EMBL/GenBank/DDBJ whole genome shotgun (WGS) entry which is preliminary data.</text>
</comment>
<dbReference type="EMBL" id="VSSQ01008126">
    <property type="protein sequence ID" value="MPM37966.1"/>
    <property type="molecule type" value="Genomic_DNA"/>
</dbReference>
<gene>
    <name evidence="1" type="ORF">SDC9_84588</name>
</gene>
<reference evidence="1" key="1">
    <citation type="submission" date="2019-08" db="EMBL/GenBank/DDBJ databases">
        <authorList>
            <person name="Kucharzyk K."/>
            <person name="Murdoch R.W."/>
            <person name="Higgins S."/>
            <person name="Loffler F."/>
        </authorList>
    </citation>
    <scope>NUCLEOTIDE SEQUENCE</scope>
</reference>
<protein>
    <submittedName>
        <fullName evidence="1">Uncharacterized protein</fullName>
    </submittedName>
</protein>
<name>A0A644ZAQ0_9ZZZZ</name>
<organism evidence="1">
    <name type="scientific">bioreactor metagenome</name>
    <dbReference type="NCBI Taxonomy" id="1076179"/>
    <lineage>
        <taxon>unclassified sequences</taxon>
        <taxon>metagenomes</taxon>
        <taxon>ecological metagenomes</taxon>
    </lineage>
</organism>
<evidence type="ECO:0000313" key="1">
    <source>
        <dbReference type="EMBL" id="MPM37966.1"/>
    </source>
</evidence>